<evidence type="ECO:0000313" key="10">
    <source>
        <dbReference type="EMBL" id="KAG5664914.1"/>
    </source>
</evidence>
<dbReference type="InterPro" id="IPR013149">
    <property type="entry name" value="ADH-like_C"/>
</dbReference>
<dbReference type="PROSITE" id="PS00059">
    <property type="entry name" value="ADH_ZINC"/>
    <property type="match status" value="1"/>
</dbReference>
<evidence type="ECO:0000256" key="8">
    <source>
        <dbReference type="RuleBase" id="RU361277"/>
    </source>
</evidence>
<evidence type="ECO:0000256" key="5">
    <source>
        <dbReference type="ARBA" id="ARBA00022833"/>
    </source>
</evidence>
<name>A0A9P7HA49_9HYPO</name>
<evidence type="ECO:0000256" key="1">
    <source>
        <dbReference type="ARBA" id="ARBA00001947"/>
    </source>
</evidence>
<comment type="caution">
    <text evidence="10">The sequence shown here is derived from an EMBL/GenBank/DDBJ whole genome shotgun (WGS) entry which is preliminary data.</text>
</comment>
<dbReference type="GO" id="GO:0008270">
    <property type="term" value="F:zinc ion binding"/>
    <property type="evidence" value="ECO:0007669"/>
    <property type="project" value="InterPro"/>
</dbReference>
<evidence type="ECO:0000256" key="2">
    <source>
        <dbReference type="ARBA" id="ARBA00005179"/>
    </source>
</evidence>
<dbReference type="EMBL" id="JAGPUO010000002">
    <property type="protein sequence ID" value="KAG5664914.1"/>
    <property type="molecule type" value="Genomic_DNA"/>
</dbReference>
<feature type="domain" description="Enoyl reductase (ER)" evidence="9">
    <location>
        <begin position="392"/>
        <end position="722"/>
    </location>
</feature>
<protein>
    <recommendedName>
        <fullName evidence="9">Enoyl reductase (ER) domain-containing protein</fullName>
    </recommendedName>
</protein>
<sequence>MSSKELPARLKESIEASKCEYRNLGKSGLRISVPVFGCMSFGDKRTLPWVIGEDEALELLKAAYDRGLNTWDTANTYSNGVSEEIVGKALKKFNIPRHKVLILSKCRWAVGEEPEARHINYRPQFEASKDYQNQYGLSRAAIFNQVEASLKRLDTDYIDLLQIHRYDELTPLEETMKALHDLVQLGKVRYIGASSMWATQFARMQFVAEKNGWTQFISMQNHYNLLYREEEREMIRYCNDTGVGVIPWAPLCRGHLARPPAEFGSTDRSKGEKESSGDLSAVDQKIIGRVVELAEKHEWPMAHVALAWINQRITSPIIGFSSVERIEQAISARGKTLTDEEVNTPGLNQHLQWLLNPPQPGRAAYSADQQKHLNMSSSIPSVQTAALIKNPGNDAQIVFRSDIPVGNPGVNEILVKLAFTGVCGSEIRALSGWGPYNSIVGHEGVGTVVKLGEGVDTSMLNKRVGVKWLYSACGACNACKRGYPNNCPKQLNTGRHVAGTLQEYMIADERYVTEIPEGLPGEVAAPLLCAGLTMAGAVSKLAGYAVRGDWIVISGSGGGLGHLGVQITARLHGLRVIAIDTGEARRKLSLDSGAEHFIDFAVEDVEARVKEITDEGASAVLVVTGSQEAFIQAPSLVRNMGIIVNIGLPRNDFSIPLSATICSARSLTVTGVAVGTDEQMKELLQHALEGKIVPEVKVLEFGEVGNVIGDLQQQQVTGRVVVRIP</sequence>
<evidence type="ECO:0000256" key="3">
    <source>
        <dbReference type="ARBA" id="ARBA00008072"/>
    </source>
</evidence>
<evidence type="ECO:0000256" key="6">
    <source>
        <dbReference type="ARBA" id="ARBA00023002"/>
    </source>
</evidence>
<proteinExistence type="inferred from homology"/>
<dbReference type="GO" id="GO:0005829">
    <property type="term" value="C:cytosol"/>
    <property type="evidence" value="ECO:0007669"/>
    <property type="project" value="UniProtKB-ARBA"/>
</dbReference>
<dbReference type="Pfam" id="PF00107">
    <property type="entry name" value="ADH_zinc_N"/>
    <property type="match status" value="1"/>
</dbReference>
<dbReference type="CDD" id="cd08297">
    <property type="entry name" value="CAD3"/>
    <property type="match status" value="1"/>
</dbReference>
<accession>A0A9P7HA49</accession>
<dbReference type="InterPro" id="IPR023210">
    <property type="entry name" value="NADP_OxRdtase_dom"/>
</dbReference>
<dbReference type="PANTHER" id="PTHR42940">
    <property type="entry name" value="ALCOHOL DEHYDROGENASE 1-RELATED"/>
    <property type="match status" value="1"/>
</dbReference>
<dbReference type="Gene3D" id="3.20.20.100">
    <property type="entry name" value="NADP-dependent oxidoreductase domain"/>
    <property type="match status" value="1"/>
</dbReference>
<evidence type="ECO:0000313" key="11">
    <source>
        <dbReference type="Proteomes" id="UP000782241"/>
    </source>
</evidence>
<dbReference type="InterPro" id="IPR036291">
    <property type="entry name" value="NAD(P)-bd_dom_sf"/>
</dbReference>
<keyword evidence="11" id="KW-1185">Reference proteome</keyword>
<dbReference type="FunFam" id="3.40.50.720:FF:000039">
    <property type="entry name" value="Alcohol dehydrogenase AdhP"/>
    <property type="match status" value="1"/>
</dbReference>
<reference evidence="10" key="1">
    <citation type="submission" date="2021-04" db="EMBL/GenBank/DDBJ databases">
        <title>Draft genome of Fusarium avenaceum strain F156N33, isolated from an atmospheric sample in Virginia.</title>
        <authorList>
            <person name="Yang S."/>
            <person name="Vinatzer B.A."/>
            <person name="Coleman J."/>
        </authorList>
    </citation>
    <scope>NUCLEOTIDE SEQUENCE</scope>
    <source>
        <strain evidence="10">F156N33</strain>
    </source>
</reference>
<evidence type="ECO:0000256" key="4">
    <source>
        <dbReference type="ARBA" id="ARBA00022723"/>
    </source>
</evidence>
<dbReference type="CDD" id="cd19079">
    <property type="entry name" value="AKR_EcYajO-like"/>
    <property type="match status" value="1"/>
</dbReference>
<keyword evidence="5 8" id="KW-0862">Zinc</keyword>
<dbReference type="InterPro" id="IPR002328">
    <property type="entry name" value="ADH_Zn_CS"/>
</dbReference>
<dbReference type="SUPFAM" id="SSF51430">
    <property type="entry name" value="NAD(P)-linked oxidoreductase"/>
    <property type="match status" value="1"/>
</dbReference>
<dbReference type="Gene3D" id="3.90.180.10">
    <property type="entry name" value="Medium-chain alcohol dehydrogenases, catalytic domain"/>
    <property type="match status" value="1"/>
</dbReference>
<dbReference type="PANTHER" id="PTHR42940:SF2">
    <property type="entry name" value="DEHYDROGENASE FAMILY OXIDOREDUCTASE, PUTATIVE (JCVI)-RELATED"/>
    <property type="match status" value="1"/>
</dbReference>
<dbReference type="InterPro" id="IPR011032">
    <property type="entry name" value="GroES-like_sf"/>
</dbReference>
<dbReference type="Gene3D" id="3.40.50.720">
    <property type="entry name" value="NAD(P)-binding Rossmann-like Domain"/>
    <property type="match status" value="1"/>
</dbReference>
<comment type="pathway">
    <text evidence="2">Secondary metabolite biosynthesis.</text>
</comment>
<keyword evidence="7" id="KW-0520">NAD</keyword>
<organism evidence="10 11">
    <name type="scientific">Fusarium avenaceum</name>
    <dbReference type="NCBI Taxonomy" id="40199"/>
    <lineage>
        <taxon>Eukaryota</taxon>
        <taxon>Fungi</taxon>
        <taxon>Dikarya</taxon>
        <taxon>Ascomycota</taxon>
        <taxon>Pezizomycotina</taxon>
        <taxon>Sordariomycetes</taxon>
        <taxon>Hypocreomycetidae</taxon>
        <taxon>Hypocreales</taxon>
        <taxon>Nectriaceae</taxon>
        <taxon>Fusarium</taxon>
        <taxon>Fusarium tricinctum species complex</taxon>
    </lineage>
</organism>
<keyword evidence="6" id="KW-0560">Oxidoreductase</keyword>
<dbReference type="Proteomes" id="UP000782241">
    <property type="component" value="Unassembled WGS sequence"/>
</dbReference>
<dbReference type="InterPro" id="IPR013154">
    <property type="entry name" value="ADH-like_N"/>
</dbReference>
<dbReference type="AlphaFoldDB" id="A0A9P7HA49"/>
<dbReference type="SUPFAM" id="SSF51735">
    <property type="entry name" value="NAD(P)-binding Rossmann-fold domains"/>
    <property type="match status" value="1"/>
</dbReference>
<dbReference type="SUPFAM" id="SSF50129">
    <property type="entry name" value="GroES-like"/>
    <property type="match status" value="1"/>
</dbReference>
<dbReference type="SMART" id="SM00829">
    <property type="entry name" value="PKS_ER"/>
    <property type="match status" value="1"/>
</dbReference>
<keyword evidence="4 8" id="KW-0479">Metal-binding</keyword>
<dbReference type="InterPro" id="IPR036812">
    <property type="entry name" value="NAD(P)_OxRdtase_dom_sf"/>
</dbReference>
<comment type="cofactor">
    <cofactor evidence="1 8">
        <name>Zn(2+)</name>
        <dbReference type="ChEBI" id="CHEBI:29105"/>
    </cofactor>
</comment>
<evidence type="ECO:0000259" key="9">
    <source>
        <dbReference type="SMART" id="SM00829"/>
    </source>
</evidence>
<dbReference type="Pfam" id="PF08240">
    <property type="entry name" value="ADH_N"/>
    <property type="match status" value="1"/>
</dbReference>
<dbReference type="Pfam" id="PF00248">
    <property type="entry name" value="Aldo_ket_red"/>
    <property type="match status" value="1"/>
</dbReference>
<dbReference type="InterPro" id="IPR020843">
    <property type="entry name" value="ER"/>
</dbReference>
<gene>
    <name evidence="10" type="ORF">KAF25_008648</name>
</gene>
<evidence type="ECO:0000256" key="7">
    <source>
        <dbReference type="ARBA" id="ARBA00023027"/>
    </source>
</evidence>
<comment type="similarity">
    <text evidence="3 8">Belongs to the zinc-containing alcohol dehydrogenase family.</text>
</comment>
<dbReference type="FunFam" id="3.20.20.100:FF:000004">
    <property type="entry name" value="Oxidoreductase, aldo/keto reductase"/>
    <property type="match status" value="1"/>
</dbReference>
<dbReference type="GO" id="GO:0004022">
    <property type="term" value="F:alcohol dehydrogenase (NAD+) activity"/>
    <property type="evidence" value="ECO:0007669"/>
    <property type="project" value="TreeGrafter"/>
</dbReference>